<organism evidence="1">
    <name type="scientific">Physcomitrium patens</name>
    <name type="common">Spreading-leaved earth moss</name>
    <name type="synonym">Physcomitrella patens</name>
    <dbReference type="NCBI Taxonomy" id="3218"/>
    <lineage>
        <taxon>Eukaryota</taxon>
        <taxon>Viridiplantae</taxon>
        <taxon>Streptophyta</taxon>
        <taxon>Embryophyta</taxon>
        <taxon>Bryophyta</taxon>
        <taxon>Bryophytina</taxon>
        <taxon>Bryopsida</taxon>
        <taxon>Funariidae</taxon>
        <taxon>Funariales</taxon>
        <taxon>Funariaceae</taxon>
        <taxon>Physcomitrium</taxon>
    </lineage>
</organism>
<dbReference type="EnsemblPlants" id="Pp3c27_2271V3.1">
    <property type="protein sequence ID" value="PAC:32952340.CDS.1"/>
    <property type="gene ID" value="Pp3c27_2271"/>
</dbReference>
<dbReference type="EMBL" id="ABEU02000027">
    <property type="protein sequence ID" value="PNR26221.1"/>
    <property type="molecule type" value="Genomic_DNA"/>
</dbReference>
<proteinExistence type="predicted"/>
<dbReference type="Proteomes" id="UP000006727">
    <property type="component" value="Chromosome 27"/>
</dbReference>
<dbReference type="AlphaFoldDB" id="A0A2K1IAB7"/>
<name>A0A2K1IAB7_PHYPA</name>
<sequence length="75" mass="8580">MPLKSFLRTRKQTLVKYYTLTITTKVEMQKKGFLPSAATARHTSSRCTTPVSVNACGKILTQYTEMIEIYLFKQS</sequence>
<evidence type="ECO:0000313" key="1">
    <source>
        <dbReference type="EMBL" id="PNR26221.1"/>
    </source>
</evidence>
<reference evidence="1 3" key="2">
    <citation type="journal article" date="2018" name="Plant J.">
        <title>The Physcomitrella patens chromosome-scale assembly reveals moss genome structure and evolution.</title>
        <authorList>
            <person name="Lang D."/>
            <person name="Ullrich K.K."/>
            <person name="Murat F."/>
            <person name="Fuchs J."/>
            <person name="Jenkins J."/>
            <person name="Haas F.B."/>
            <person name="Piednoel M."/>
            <person name="Gundlach H."/>
            <person name="Van Bel M."/>
            <person name="Meyberg R."/>
            <person name="Vives C."/>
            <person name="Morata J."/>
            <person name="Symeonidi A."/>
            <person name="Hiss M."/>
            <person name="Muchero W."/>
            <person name="Kamisugi Y."/>
            <person name="Saleh O."/>
            <person name="Blanc G."/>
            <person name="Decker E.L."/>
            <person name="van Gessel N."/>
            <person name="Grimwood J."/>
            <person name="Hayes R.D."/>
            <person name="Graham S.W."/>
            <person name="Gunter L.E."/>
            <person name="McDaniel S.F."/>
            <person name="Hoernstein S.N.W."/>
            <person name="Larsson A."/>
            <person name="Li F.W."/>
            <person name="Perroud P.F."/>
            <person name="Phillips J."/>
            <person name="Ranjan P."/>
            <person name="Rokshar D.S."/>
            <person name="Rothfels C.J."/>
            <person name="Schneider L."/>
            <person name="Shu S."/>
            <person name="Stevenson D.W."/>
            <person name="Thummler F."/>
            <person name="Tillich M."/>
            <person name="Villarreal Aguilar J.C."/>
            <person name="Widiez T."/>
            <person name="Wong G.K."/>
            <person name="Wymore A."/>
            <person name="Zhang Y."/>
            <person name="Zimmer A.D."/>
            <person name="Quatrano R.S."/>
            <person name="Mayer K.F.X."/>
            <person name="Goodstein D."/>
            <person name="Casacuberta J.M."/>
            <person name="Vandepoele K."/>
            <person name="Reski R."/>
            <person name="Cuming A.C."/>
            <person name="Tuskan G.A."/>
            <person name="Maumus F."/>
            <person name="Salse J."/>
            <person name="Schmutz J."/>
            <person name="Rensing S.A."/>
        </authorList>
    </citation>
    <scope>NUCLEOTIDE SEQUENCE [LARGE SCALE GENOMIC DNA]</scope>
    <source>
        <strain evidence="2 3">cv. Gransden 2004</strain>
    </source>
</reference>
<evidence type="ECO:0000313" key="2">
    <source>
        <dbReference type="EnsemblPlants" id="PAC:32952340.CDS.1"/>
    </source>
</evidence>
<reference evidence="1 3" key="1">
    <citation type="journal article" date="2008" name="Science">
        <title>The Physcomitrella genome reveals evolutionary insights into the conquest of land by plants.</title>
        <authorList>
            <person name="Rensing S."/>
            <person name="Lang D."/>
            <person name="Zimmer A."/>
            <person name="Terry A."/>
            <person name="Salamov A."/>
            <person name="Shapiro H."/>
            <person name="Nishiyama T."/>
            <person name="Perroud P.-F."/>
            <person name="Lindquist E."/>
            <person name="Kamisugi Y."/>
            <person name="Tanahashi T."/>
            <person name="Sakakibara K."/>
            <person name="Fujita T."/>
            <person name="Oishi K."/>
            <person name="Shin-I T."/>
            <person name="Kuroki Y."/>
            <person name="Toyoda A."/>
            <person name="Suzuki Y."/>
            <person name="Hashimoto A."/>
            <person name="Yamaguchi K."/>
            <person name="Sugano A."/>
            <person name="Kohara Y."/>
            <person name="Fujiyama A."/>
            <person name="Anterola A."/>
            <person name="Aoki S."/>
            <person name="Ashton N."/>
            <person name="Barbazuk W.B."/>
            <person name="Barker E."/>
            <person name="Bennetzen J."/>
            <person name="Bezanilla M."/>
            <person name="Blankenship R."/>
            <person name="Cho S.H."/>
            <person name="Dutcher S."/>
            <person name="Estelle M."/>
            <person name="Fawcett J.A."/>
            <person name="Gundlach H."/>
            <person name="Hanada K."/>
            <person name="Heyl A."/>
            <person name="Hicks K.A."/>
            <person name="Hugh J."/>
            <person name="Lohr M."/>
            <person name="Mayer K."/>
            <person name="Melkozernov A."/>
            <person name="Murata T."/>
            <person name="Nelson D."/>
            <person name="Pils B."/>
            <person name="Prigge M."/>
            <person name="Reiss B."/>
            <person name="Renner T."/>
            <person name="Rombauts S."/>
            <person name="Rushton P."/>
            <person name="Sanderfoot A."/>
            <person name="Schween G."/>
            <person name="Shiu S.-H."/>
            <person name="Stueber K."/>
            <person name="Theodoulou F.L."/>
            <person name="Tu H."/>
            <person name="Van de Peer Y."/>
            <person name="Verrier P.J."/>
            <person name="Waters E."/>
            <person name="Wood A."/>
            <person name="Yang L."/>
            <person name="Cove D."/>
            <person name="Cuming A."/>
            <person name="Hasebe M."/>
            <person name="Lucas S."/>
            <person name="Mishler D.B."/>
            <person name="Reski R."/>
            <person name="Grigoriev I."/>
            <person name="Quatrano R.S."/>
            <person name="Boore J.L."/>
        </authorList>
    </citation>
    <scope>NUCLEOTIDE SEQUENCE [LARGE SCALE GENOMIC DNA]</scope>
    <source>
        <strain evidence="2 3">cv. Gransden 2004</strain>
    </source>
</reference>
<dbReference type="Gramene" id="Pp3c27_2271V3.1">
    <property type="protein sequence ID" value="PAC:32952340.CDS.1"/>
    <property type="gene ID" value="Pp3c27_2271"/>
</dbReference>
<keyword evidence="3" id="KW-1185">Reference proteome</keyword>
<dbReference type="InParanoid" id="A0A2K1IAB7"/>
<reference evidence="2" key="3">
    <citation type="submission" date="2020-12" db="UniProtKB">
        <authorList>
            <consortium name="EnsemblPlants"/>
        </authorList>
    </citation>
    <scope>IDENTIFICATION</scope>
</reference>
<gene>
    <name evidence="1" type="ORF">PHYPA_030795</name>
</gene>
<accession>A0A2K1IAB7</accession>
<evidence type="ECO:0000313" key="3">
    <source>
        <dbReference type="Proteomes" id="UP000006727"/>
    </source>
</evidence>
<protein>
    <submittedName>
        <fullName evidence="1 2">Uncharacterized protein</fullName>
    </submittedName>
</protein>